<name>A0A8J0R4S6_XENTR</name>
<evidence type="ECO:0000259" key="4">
    <source>
        <dbReference type="SMART" id="SM00199"/>
    </source>
</evidence>
<evidence type="ECO:0000256" key="3">
    <source>
        <dbReference type="SAM" id="SignalP"/>
    </source>
</evidence>
<proteinExistence type="predicted"/>
<evidence type="ECO:0000313" key="6">
    <source>
        <dbReference type="RefSeq" id="XP_004917825.1"/>
    </source>
</evidence>
<dbReference type="OMA" id="VNIECCT"/>
<evidence type="ECO:0000256" key="1">
    <source>
        <dbReference type="ARBA" id="ARBA00022514"/>
    </source>
</evidence>
<dbReference type="GO" id="GO:0006955">
    <property type="term" value="P:immune response"/>
    <property type="evidence" value="ECO:0007669"/>
    <property type="project" value="InterPro"/>
</dbReference>
<gene>
    <name evidence="6 7" type="primary">LOC101733569</name>
</gene>
<feature type="compositionally biased region" description="Basic residues" evidence="2">
    <location>
        <begin position="107"/>
        <end position="123"/>
    </location>
</feature>
<evidence type="ECO:0000313" key="7">
    <source>
        <dbReference type="Xenbase" id="XB-GENE-29087059"/>
    </source>
</evidence>
<accession>A0A8J0R4S6</accession>
<dbReference type="InterPro" id="IPR036048">
    <property type="entry name" value="Interleukin_8-like_sf"/>
</dbReference>
<feature type="signal peptide" evidence="3">
    <location>
        <begin position="1"/>
        <end position="21"/>
    </location>
</feature>
<keyword evidence="3" id="KW-0732">Signal</keyword>
<sequence length="145" mass="16323">MAAHKAMLRVLVLGLTLLSSGLFCLEQSEIDYRRPIKVNIECCTSVSKARIRYPIISHKEQPAANLCVKAVIFRTTSHGSFCSDPKAKWVRKKVENLKSGESTAPQKPKKKGRKNQKKRKPKQPRPTVKPSWFPLTPTATAQVRT</sequence>
<dbReference type="Pfam" id="PF00048">
    <property type="entry name" value="IL8"/>
    <property type="match status" value="1"/>
</dbReference>
<keyword evidence="1" id="KW-0202">Cytokine</keyword>
<feature type="region of interest" description="Disordered" evidence="2">
    <location>
        <begin position="95"/>
        <end position="145"/>
    </location>
</feature>
<dbReference type="InterPro" id="IPR001811">
    <property type="entry name" value="Chemokine_IL8-like_dom"/>
</dbReference>
<dbReference type="RefSeq" id="XP_004917825.1">
    <property type="nucleotide sequence ID" value="XM_004917768.4"/>
</dbReference>
<dbReference type="GO" id="GO:0008009">
    <property type="term" value="F:chemokine activity"/>
    <property type="evidence" value="ECO:0007669"/>
    <property type="project" value="InterPro"/>
</dbReference>
<dbReference type="Proteomes" id="UP000008143">
    <property type="component" value="Chromosome 5"/>
</dbReference>
<dbReference type="PANTHER" id="PTHR12015:SF165">
    <property type="entry name" value="CHEMOKINE (C-C MOTIF) LIGAND 34A, DUPLICATE 4-RELATED"/>
    <property type="match status" value="1"/>
</dbReference>
<feature type="chain" id="PRO_5035211205" evidence="3">
    <location>
        <begin position="22"/>
        <end position="145"/>
    </location>
</feature>
<dbReference type="InterPro" id="IPR039809">
    <property type="entry name" value="Chemokine_b/g/d"/>
</dbReference>
<organism evidence="5 6">
    <name type="scientific">Xenopus tropicalis</name>
    <name type="common">Western clawed frog</name>
    <name type="synonym">Silurana tropicalis</name>
    <dbReference type="NCBI Taxonomy" id="8364"/>
    <lineage>
        <taxon>Eukaryota</taxon>
        <taxon>Metazoa</taxon>
        <taxon>Chordata</taxon>
        <taxon>Craniata</taxon>
        <taxon>Vertebrata</taxon>
        <taxon>Euteleostomi</taxon>
        <taxon>Amphibia</taxon>
        <taxon>Batrachia</taxon>
        <taxon>Anura</taxon>
        <taxon>Pipoidea</taxon>
        <taxon>Pipidae</taxon>
        <taxon>Xenopodinae</taxon>
        <taxon>Xenopus</taxon>
        <taxon>Silurana</taxon>
    </lineage>
</organism>
<dbReference type="KEGG" id="xtr:101733569"/>
<dbReference type="AGR" id="Xenbase:XB-GENE-29087059"/>
<dbReference type="PANTHER" id="PTHR12015">
    <property type="entry name" value="SMALL INDUCIBLE CYTOKINE A"/>
    <property type="match status" value="1"/>
</dbReference>
<evidence type="ECO:0000256" key="2">
    <source>
        <dbReference type="SAM" id="MobiDB-lite"/>
    </source>
</evidence>
<dbReference type="SMART" id="SM00199">
    <property type="entry name" value="SCY"/>
    <property type="match status" value="1"/>
</dbReference>
<dbReference type="AlphaFoldDB" id="A0A8J0R4S6"/>
<reference evidence="6" key="1">
    <citation type="submission" date="2025-08" db="UniProtKB">
        <authorList>
            <consortium name="RefSeq"/>
        </authorList>
    </citation>
    <scope>IDENTIFICATION</scope>
    <source>
        <strain evidence="6">Nigerian</strain>
        <tissue evidence="6">Liver and blood</tissue>
    </source>
</reference>
<feature type="domain" description="Chemokine interleukin-8-like" evidence="4">
    <location>
        <begin position="39"/>
        <end position="97"/>
    </location>
</feature>
<dbReference type="GO" id="GO:0005615">
    <property type="term" value="C:extracellular space"/>
    <property type="evidence" value="ECO:0007669"/>
    <property type="project" value="UniProtKB-KW"/>
</dbReference>
<protein>
    <submittedName>
        <fullName evidence="6">Eotaxin-like</fullName>
    </submittedName>
</protein>
<dbReference type="Xenbase" id="XB-GENE-29087059">
    <property type="gene designation" value="LOC101733569"/>
</dbReference>
<keyword evidence="5" id="KW-1185">Reference proteome</keyword>
<dbReference type="GeneID" id="101733569"/>
<dbReference type="Gene3D" id="2.40.50.40">
    <property type="match status" value="1"/>
</dbReference>
<dbReference type="OrthoDB" id="9930747at2759"/>
<evidence type="ECO:0000313" key="5">
    <source>
        <dbReference type="Proteomes" id="UP000008143"/>
    </source>
</evidence>
<dbReference type="SUPFAM" id="SSF54117">
    <property type="entry name" value="Interleukin 8-like chemokines"/>
    <property type="match status" value="1"/>
</dbReference>